<evidence type="ECO:0000256" key="1">
    <source>
        <dbReference type="SAM" id="MobiDB-lite"/>
    </source>
</evidence>
<organism evidence="2 3">
    <name type="scientific">Laccaria amethystina LaAM-08-1</name>
    <dbReference type="NCBI Taxonomy" id="1095629"/>
    <lineage>
        <taxon>Eukaryota</taxon>
        <taxon>Fungi</taxon>
        <taxon>Dikarya</taxon>
        <taxon>Basidiomycota</taxon>
        <taxon>Agaricomycotina</taxon>
        <taxon>Agaricomycetes</taxon>
        <taxon>Agaricomycetidae</taxon>
        <taxon>Agaricales</taxon>
        <taxon>Agaricineae</taxon>
        <taxon>Hydnangiaceae</taxon>
        <taxon>Laccaria</taxon>
    </lineage>
</organism>
<proteinExistence type="predicted"/>
<keyword evidence="3" id="KW-1185">Reference proteome</keyword>
<evidence type="ECO:0000313" key="2">
    <source>
        <dbReference type="EMBL" id="KIK01832.1"/>
    </source>
</evidence>
<feature type="compositionally biased region" description="Polar residues" evidence="1">
    <location>
        <begin position="1"/>
        <end position="10"/>
    </location>
</feature>
<protein>
    <submittedName>
        <fullName evidence="2">Uncharacterized protein</fullName>
    </submittedName>
</protein>
<dbReference type="EMBL" id="KN838601">
    <property type="protein sequence ID" value="KIK01832.1"/>
    <property type="molecule type" value="Genomic_DNA"/>
</dbReference>
<gene>
    <name evidence="2" type="ORF">K443DRAFT_548612</name>
</gene>
<reference evidence="2 3" key="1">
    <citation type="submission" date="2014-04" db="EMBL/GenBank/DDBJ databases">
        <authorList>
            <consortium name="DOE Joint Genome Institute"/>
            <person name="Kuo A."/>
            <person name="Kohler A."/>
            <person name="Nagy L.G."/>
            <person name="Floudas D."/>
            <person name="Copeland A."/>
            <person name="Barry K.W."/>
            <person name="Cichocki N."/>
            <person name="Veneault-Fourrey C."/>
            <person name="LaButti K."/>
            <person name="Lindquist E.A."/>
            <person name="Lipzen A."/>
            <person name="Lundell T."/>
            <person name="Morin E."/>
            <person name="Murat C."/>
            <person name="Sun H."/>
            <person name="Tunlid A."/>
            <person name="Henrissat B."/>
            <person name="Grigoriev I.V."/>
            <person name="Hibbett D.S."/>
            <person name="Martin F."/>
            <person name="Nordberg H.P."/>
            <person name="Cantor M.N."/>
            <person name="Hua S.X."/>
        </authorList>
    </citation>
    <scope>NUCLEOTIDE SEQUENCE [LARGE SCALE GENOMIC DNA]</scope>
    <source>
        <strain evidence="2 3">LaAM-08-1</strain>
    </source>
</reference>
<name>A0A0C9XW41_9AGAR</name>
<reference evidence="3" key="2">
    <citation type="submission" date="2015-01" db="EMBL/GenBank/DDBJ databases">
        <title>Evolutionary Origins and Diversification of the Mycorrhizal Mutualists.</title>
        <authorList>
            <consortium name="DOE Joint Genome Institute"/>
            <consortium name="Mycorrhizal Genomics Consortium"/>
            <person name="Kohler A."/>
            <person name="Kuo A."/>
            <person name="Nagy L.G."/>
            <person name="Floudas D."/>
            <person name="Copeland A."/>
            <person name="Barry K.W."/>
            <person name="Cichocki N."/>
            <person name="Veneault-Fourrey C."/>
            <person name="LaButti K."/>
            <person name="Lindquist E.A."/>
            <person name="Lipzen A."/>
            <person name="Lundell T."/>
            <person name="Morin E."/>
            <person name="Murat C."/>
            <person name="Riley R."/>
            <person name="Ohm R."/>
            <person name="Sun H."/>
            <person name="Tunlid A."/>
            <person name="Henrissat B."/>
            <person name="Grigoriev I.V."/>
            <person name="Hibbett D.S."/>
            <person name="Martin F."/>
        </authorList>
    </citation>
    <scope>NUCLEOTIDE SEQUENCE [LARGE SCALE GENOMIC DNA]</scope>
    <source>
        <strain evidence="3">LaAM-08-1</strain>
    </source>
</reference>
<dbReference type="Proteomes" id="UP000054477">
    <property type="component" value="Unassembled WGS sequence"/>
</dbReference>
<feature type="region of interest" description="Disordered" evidence="1">
    <location>
        <begin position="1"/>
        <end position="39"/>
    </location>
</feature>
<feature type="compositionally biased region" description="Basic and acidic residues" evidence="1">
    <location>
        <begin position="11"/>
        <end position="25"/>
    </location>
</feature>
<evidence type="ECO:0000313" key="3">
    <source>
        <dbReference type="Proteomes" id="UP000054477"/>
    </source>
</evidence>
<dbReference type="AlphaFoldDB" id="A0A0C9XW41"/>
<accession>A0A0C9XW41</accession>
<dbReference type="HOGENOM" id="CLU_2264211_0_0_1"/>
<sequence length="103" mass="11286">MPTALPSTSTPKREDLRKKPLEYARRARSPVKPSKPPRLRREATLQAGLAIEKSLLSIAEPTPKDAARICAREADVRRPGSSGPIGYILGYHMGSIVVLHSVF</sequence>